<dbReference type="InterPro" id="IPR046328">
    <property type="entry name" value="ETS_fam"/>
</dbReference>
<dbReference type="OrthoDB" id="10067219at2759"/>
<dbReference type="PROSITE" id="PS50061">
    <property type="entry name" value="ETS_DOMAIN_3"/>
    <property type="match status" value="1"/>
</dbReference>
<evidence type="ECO:0000256" key="5">
    <source>
        <dbReference type="RuleBase" id="RU004019"/>
    </source>
</evidence>
<dbReference type="PANTHER" id="PTHR11849:SF304">
    <property type="entry name" value="DNA-BINDING PROTEIN D-ETS-3"/>
    <property type="match status" value="1"/>
</dbReference>
<dbReference type="PROSITE" id="PS00345">
    <property type="entry name" value="ETS_DOMAIN_1"/>
    <property type="match status" value="1"/>
</dbReference>
<accession>A0A1D1UUM1</accession>
<reference evidence="8 9" key="1">
    <citation type="journal article" date="2016" name="Nat. Commun.">
        <title>Extremotolerant tardigrade genome and improved radiotolerance of human cultured cells by tardigrade-unique protein.</title>
        <authorList>
            <person name="Hashimoto T."/>
            <person name="Horikawa D.D."/>
            <person name="Saito Y."/>
            <person name="Kuwahara H."/>
            <person name="Kozuka-Hata H."/>
            <person name="Shin-I T."/>
            <person name="Minakuchi Y."/>
            <person name="Ohishi K."/>
            <person name="Motoyama A."/>
            <person name="Aizu T."/>
            <person name="Enomoto A."/>
            <person name="Kondo K."/>
            <person name="Tanaka S."/>
            <person name="Hara Y."/>
            <person name="Koshikawa S."/>
            <person name="Sagara H."/>
            <person name="Miura T."/>
            <person name="Yokobori S."/>
            <person name="Miyagawa K."/>
            <person name="Suzuki Y."/>
            <person name="Kubo T."/>
            <person name="Oyama M."/>
            <person name="Kohara Y."/>
            <person name="Fujiyama A."/>
            <person name="Arakawa K."/>
            <person name="Katayama T."/>
            <person name="Toyoda A."/>
            <person name="Kunieda T."/>
        </authorList>
    </citation>
    <scope>NUCLEOTIDE SEQUENCE [LARGE SCALE GENOMIC DNA]</scope>
    <source>
        <strain evidence="8 9">YOKOZUNA-1</strain>
    </source>
</reference>
<dbReference type="SUPFAM" id="SSF46785">
    <property type="entry name" value="Winged helix' DNA-binding domain"/>
    <property type="match status" value="1"/>
</dbReference>
<evidence type="ECO:0000313" key="8">
    <source>
        <dbReference type="EMBL" id="GAU93161.1"/>
    </source>
</evidence>
<keyword evidence="4 5" id="KW-0539">Nucleus</keyword>
<proteinExistence type="inferred from homology"/>
<evidence type="ECO:0000313" key="9">
    <source>
        <dbReference type="Proteomes" id="UP000186922"/>
    </source>
</evidence>
<comment type="subcellular location">
    <subcellularLocation>
        <location evidence="1 5">Nucleus</location>
    </subcellularLocation>
</comment>
<organism evidence="8 9">
    <name type="scientific">Ramazzottius varieornatus</name>
    <name type="common">Water bear</name>
    <name type="synonym">Tardigrade</name>
    <dbReference type="NCBI Taxonomy" id="947166"/>
    <lineage>
        <taxon>Eukaryota</taxon>
        <taxon>Metazoa</taxon>
        <taxon>Ecdysozoa</taxon>
        <taxon>Tardigrada</taxon>
        <taxon>Eutardigrada</taxon>
        <taxon>Parachela</taxon>
        <taxon>Hypsibioidea</taxon>
        <taxon>Ramazzottiidae</taxon>
        <taxon>Ramazzottius</taxon>
    </lineage>
</organism>
<dbReference type="GO" id="GO:0043565">
    <property type="term" value="F:sequence-specific DNA binding"/>
    <property type="evidence" value="ECO:0007669"/>
    <property type="project" value="InterPro"/>
</dbReference>
<dbReference type="PANTHER" id="PTHR11849">
    <property type="entry name" value="ETS"/>
    <property type="match status" value="1"/>
</dbReference>
<feature type="compositionally biased region" description="Polar residues" evidence="6">
    <location>
        <begin position="15"/>
        <end position="24"/>
    </location>
</feature>
<feature type="compositionally biased region" description="Low complexity" evidence="6">
    <location>
        <begin position="136"/>
        <end position="168"/>
    </location>
</feature>
<dbReference type="GO" id="GO:0005634">
    <property type="term" value="C:nucleus"/>
    <property type="evidence" value="ECO:0007669"/>
    <property type="project" value="UniProtKB-SubCell"/>
</dbReference>
<name>A0A1D1UUM1_RAMVA</name>
<evidence type="ECO:0000256" key="3">
    <source>
        <dbReference type="ARBA" id="ARBA00023125"/>
    </source>
</evidence>
<evidence type="ECO:0000256" key="2">
    <source>
        <dbReference type="ARBA" id="ARBA00005562"/>
    </source>
</evidence>
<feature type="compositionally biased region" description="Polar residues" evidence="6">
    <location>
        <begin position="122"/>
        <end position="135"/>
    </location>
</feature>
<comment type="similarity">
    <text evidence="2 5">Belongs to the ETS family.</text>
</comment>
<evidence type="ECO:0000259" key="7">
    <source>
        <dbReference type="PROSITE" id="PS50061"/>
    </source>
</evidence>
<dbReference type="STRING" id="947166.A0A1D1UUM1"/>
<keyword evidence="9" id="KW-1185">Reference proteome</keyword>
<feature type="compositionally biased region" description="Basic and acidic residues" evidence="6">
    <location>
        <begin position="1"/>
        <end position="13"/>
    </location>
</feature>
<dbReference type="GO" id="GO:0030154">
    <property type="term" value="P:cell differentiation"/>
    <property type="evidence" value="ECO:0007669"/>
    <property type="project" value="TreeGrafter"/>
</dbReference>
<dbReference type="AlphaFoldDB" id="A0A1D1UUM1"/>
<dbReference type="FunFam" id="1.10.10.10:FF:000343">
    <property type="entry name" value="Ets at 65A, isoform C"/>
    <property type="match status" value="1"/>
</dbReference>
<feature type="compositionally biased region" description="Low complexity" evidence="6">
    <location>
        <begin position="428"/>
        <end position="440"/>
    </location>
</feature>
<dbReference type="EMBL" id="BDGG01000002">
    <property type="protein sequence ID" value="GAU93161.1"/>
    <property type="molecule type" value="Genomic_DNA"/>
</dbReference>
<feature type="region of interest" description="Disordered" evidence="6">
    <location>
        <begin position="428"/>
        <end position="452"/>
    </location>
</feature>
<evidence type="ECO:0000256" key="4">
    <source>
        <dbReference type="ARBA" id="ARBA00023242"/>
    </source>
</evidence>
<gene>
    <name evidence="8" type="primary">RvY_05144</name>
    <name evidence="8" type="synonym">RvY_05144.1</name>
    <name evidence="8" type="ORF">RvY_05144-1</name>
</gene>
<feature type="region of interest" description="Disordered" evidence="6">
    <location>
        <begin position="1"/>
        <end position="24"/>
    </location>
</feature>
<protein>
    <recommendedName>
        <fullName evidence="7">ETS domain-containing protein</fullName>
    </recommendedName>
</protein>
<keyword evidence="3 5" id="KW-0238">DNA-binding</keyword>
<dbReference type="InterPro" id="IPR036390">
    <property type="entry name" value="WH_DNA-bd_sf"/>
</dbReference>
<feature type="compositionally biased region" description="Polar residues" evidence="6">
    <location>
        <begin position="176"/>
        <end position="191"/>
    </location>
</feature>
<sequence>MFDGHTSRNEGRETSGGSYVASESQFPVRSLPSQDYRQHGKTSFYSCNDIFEAEKNNGILSDTPFRKASVSNTGLSGAAAAAALAASAAVASWPPSGPIEYPYQMFTPNSAGAARLHHPHATNPSPLTSIKTDNYNTSNSQTTSTTTVTSATNNNGTSSPSSSASGSSLLQAGACASTTSTPTGNATSMQHSTSLSTSSLGNPYANAGGVGSGQIQLWQFLLELLGDPANGNCITWENSMQSGEFKLTDPDEVARRWGERKSKPNMNYDKLSRALRYYYDKNIMTKVHGKRYAYKFDFHGLQQAVQPTPNPVAVYAGSHNPFGSSQYGGPGSGSGLGHPSDFSAAYRPDLFIAAAAYSNSKLGLMSSTGSTFSSPAHTPHSFQSGAVAPQAYWSAIGHNAAAQLQSAANFYQSAAGMAAMVAGTGSGQSHSSQYASSHHPQGPHHLSPYYTN</sequence>
<dbReference type="GO" id="GO:0000981">
    <property type="term" value="F:DNA-binding transcription factor activity, RNA polymerase II-specific"/>
    <property type="evidence" value="ECO:0007669"/>
    <property type="project" value="TreeGrafter"/>
</dbReference>
<dbReference type="PROSITE" id="PS00346">
    <property type="entry name" value="ETS_DOMAIN_2"/>
    <property type="match status" value="1"/>
</dbReference>
<evidence type="ECO:0000256" key="6">
    <source>
        <dbReference type="SAM" id="MobiDB-lite"/>
    </source>
</evidence>
<evidence type="ECO:0000256" key="1">
    <source>
        <dbReference type="ARBA" id="ARBA00004123"/>
    </source>
</evidence>
<dbReference type="SMART" id="SM00413">
    <property type="entry name" value="ETS"/>
    <property type="match status" value="1"/>
</dbReference>
<dbReference type="Gene3D" id="1.10.10.10">
    <property type="entry name" value="Winged helix-like DNA-binding domain superfamily/Winged helix DNA-binding domain"/>
    <property type="match status" value="1"/>
</dbReference>
<comment type="caution">
    <text evidence="8">The sequence shown here is derived from an EMBL/GenBank/DDBJ whole genome shotgun (WGS) entry which is preliminary data.</text>
</comment>
<dbReference type="InterPro" id="IPR000418">
    <property type="entry name" value="Ets_dom"/>
</dbReference>
<dbReference type="Pfam" id="PF00178">
    <property type="entry name" value="Ets"/>
    <property type="match status" value="1"/>
</dbReference>
<feature type="region of interest" description="Disordered" evidence="6">
    <location>
        <begin position="114"/>
        <end position="197"/>
    </location>
</feature>
<dbReference type="InterPro" id="IPR036388">
    <property type="entry name" value="WH-like_DNA-bd_sf"/>
</dbReference>
<dbReference type="Proteomes" id="UP000186922">
    <property type="component" value="Unassembled WGS sequence"/>
</dbReference>
<feature type="domain" description="ETS" evidence="7">
    <location>
        <begin position="215"/>
        <end position="297"/>
    </location>
</feature>
<dbReference type="PRINTS" id="PR00454">
    <property type="entry name" value="ETSDOMAIN"/>
</dbReference>